<organism evidence="2 3">
    <name type="scientific">Metabacillus lacus</name>
    <dbReference type="NCBI Taxonomy" id="1983721"/>
    <lineage>
        <taxon>Bacteria</taxon>
        <taxon>Bacillati</taxon>
        <taxon>Bacillota</taxon>
        <taxon>Bacilli</taxon>
        <taxon>Bacillales</taxon>
        <taxon>Bacillaceae</taxon>
        <taxon>Metabacillus</taxon>
    </lineage>
</organism>
<keyword evidence="3" id="KW-1185">Reference proteome</keyword>
<dbReference type="AlphaFoldDB" id="A0A7X2J1C1"/>
<evidence type="ECO:0000313" key="2">
    <source>
        <dbReference type="EMBL" id="MRX73469.1"/>
    </source>
</evidence>
<dbReference type="Proteomes" id="UP000448867">
    <property type="component" value="Unassembled WGS sequence"/>
</dbReference>
<protein>
    <recommendedName>
        <fullName evidence="1">Repressor Rok winged helix domain-containing protein</fullName>
    </recommendedName>
</protein>
<dbReference type="EMBL" id="WKKI01000035">
    <property type="protein sequence ID" value="MRX73469.1"/>
    <property type="molecule type" value="Genomic_DNA"/>
</dbReference>
<accession>A0A7X2J1C1</accession>
<dbReference type="Pfam" id="PF23159">
    <property type="entry name" value="WHD_Rok"/>
    <property type="match status" value="1"/>
</dbReference>
<proteinExistence type="predicted"/>
<feature type="domain" description="Repressor Rok winged helix" evidence="1">
    <location>
        <begin position="2"/>
        <end position="34"/>
    </location>
</feature>
<evidence type="ECO:0000259" key="1">
    <source>
        <dbReference type="Pfam" id="PF23159"/>
    </source>
</evidence>
<sequence>MLENEGISISNLGNYLKGLVDYDHRVSKPYRGHYFYSPGDELETEGIQNQNEEVVPTVTSYP</sequence>
<gene>
    <name evidence="2" type="ORF">GJU40_15100</name>
</gene>
<name>A0A7X2J1C1_9BACI</name>
<evidence type="ECO:0000313" key="3">
    <source>
        <dbReference type="Proteomes" id="UP000448867"/>
    </source>
</evidence>
<comment type="caution">
    <text evidence="2">The sequence shown here is derived from an EMBL/GenBank/DDBJ whole genome shotgun (WGS) entry which is preliminary data.</text>
</comment>
<reference evidence="2 3" key="1">
    <citation type="submission" date="2019-11" db="EMBL/GenBank/DDBJ databases">
        <title>Bacillus lacus genome.</title>
        <authorList>
            <person name="Allen C.J."/>
            <person name="Newman J.D."/>
        </authorList>
    </citation>
    <scope>NUCLEOTIDE SEQUENCE [LARGE SCALE GENOMIC DNA]</scope>
    <source>
        <strain evidence="2 3">KCTC 33946</strain>
    </source>
</reference>
<dbReference type="InterPro" id="IPR056984">
    <property type="entry name" value="WH_Rok"/>
</dbReference>